<keyword evidence="4" id="KW-1185">Reference proteome</keyword>
<organism evidence="3 4">
    <name type="scientific">Anaerosacchariphilus polymeriproducens</name>
    <dbReference type="NCBI Taxonomy" id="1812858"/>
    <lineage>
        <taxon>Bacteria</taxon>
        <taxon>Bacillati</taxon>
        <taxon>Bacillota</taxon>
        <taxon>Clostridia</taxon>
        <taxon>Lachnospirales</taxon>
        <taxon>Lachnospiraceae</taxon>
        <taxon>Anaerosacchariphilus</taxon>
    </lineage>
</organism>
<proteinExistence type="predicted"/>
<evidence type="ECO:0000259" key="2">
    <source>
        <dbReference type="Pfam" id="PF14751"/>
    </source>
</evidence>
<dbReference type="EMBL" id="QRCT01000016">
    <property type="protein sequence ID" value="RDU24029.1"/>
    <property type="molecule type" value="Genomic_DNA"/>
</dbReference>
<keyword evidence="1" id="KW-0472">Membrane</keyword>
<dbReference type="Pfam" id="PF14751">
    <property type="entry name" value="DUF4474"/>
    <property type="match status" value="1"/>
</dbReference>
<evidence type="ECO:0000313" key="3">
    <source>
        <dbReference type="EMBL" id="RDU24029.1"/>
    </source>
</evidence>
<gene>
    <name evidence="3" type="ORF">DWV06_06980</name>
</gene>
<keyword evidence="1" id="KW-0812">Transmembrane</keyword>
<name>A0A371AWW3_9FIRM</name>
<sequence length="308" mass="36797">MITVKSYIYPGCVIIIVVLLLLLIRLWLQDSRRRRAFYNLLHNKKYSEKVNQLNELLKPYGYMYNTMWDCISSRTDAWQKDFGYSKLYDEMAPFFNMIFDCEPIHFEYDEKLWLVEFWKGQYGLTAGAEVGIYNRKKSTDGIINKNVYKSLNEDDFLPIGMTIWNKENILFEQKKRHWWLANFAVGEFVDPQDLHGEIEIVFPNQEMCMAFLRGVQKAGYEGKQIYIKGYTVFVTFDVPYAKQPRDNKKFLVRLKQKENKKNCKIYNRITKDYDSTLDKILYLTMEYPLLFDVTMKIGKTREIFKLLD</sequence>
<accession>A0A371AWW3</accession>
<dbReference type="Proteomes" id="UP000255036">
    <property type="component" value="Unassembled WGS sequence"/>
</dbReference>
<evidence type="ECO:0000256" key="1">
    <source>
        <dbReference type="SAM" id="Phobius"/>
    </source>
</evidence>
<feature type="transmembrane region" description="Helical" evidence="1">
    <location>
        <begin position="6"/>
        <end position="28"/>
    </location>
</feature>
<feature type="domain" description="DUF4474" evidence="2">
    <location>
        <begin position="53"/>
        <end position="291"/>
    </location>
</feature>
<keyword evidence="1" id="KW-1133">Transmembrane helix</keyword>
<reference evidence="3 4" key="1">
    <citation type="submission" date="2018-07" db="EMBL/GenBank/DDBJ databases">
        <title>Anaerosacharophilus polymeroproducens gen. nov. sp. nov., an anaerobic bacterium isolated from salt field.</title>
        <authorList>
            <person name="Kim W."/>
            <person name="Yang S.-H."/>
            <person name="Oh J."/>
            <person name="Lee J.-H."/>
            <person name="Kwon K.K."/>
        </authorList>
    </citation>
    <scope>NUCLEOTIDE SEQUENCE [LARGE SCALE GENOMIC DNA]</scope>
    <source>
        <strain evidence="3 4">MCWD5</strain>
    </source>
</reference>
<evidence type="ECO:0000313" key="4">
    <source>
        <dbReference type="Proteomes" id="UP000255036"/>
    </source>
</evidence>
<dbReference type="AlphaFoldDB" id="A0A371AWW3"/>
<dbReference type="InterPro" id="IPR029322">
    <property type="entry name" value="DUF4474"/>
</dbReference>
<comment type="caution">
    <text evidence="3">The sequence shown here is derived from an EMBL/GenBank/DDBJ whole genome shotgun (WGS) entry which is preliminary data.</text>
</comment>
<dbReference type="OrthoDB" id="1863351at2"/>
<dbReference type="RefSeq" id="WP_115481462.1">
    <property type="nucleotide sequence ID" value="NZ_QRCT01000016.1"/>
</dbReference>
<protein>
    <submittedName>
        <fullName evidence="3">DUF4474 domain-containing protein</fullName>
    </submittedName>
</protein>